<evidence type="ECO:0000313" key="1">
    <source>
        <dbReference type="EMBL" id="KKL50286.1"/>
    </source>
</evidence>
<feature type="non-terminal residue" evidence="1">
    <location>
        <position position="80"/>
    </location>
</feature>
<name>A0A0F9D9B3_9ZZZZ</name>
<proteinExistence type="predicted"/>
<comment type="caution">
    <text evidence="1">The sequence shown here is derived from an EMBL/GenBank/DDBJ whole genome shotgun (WGS) entry which is preliminary data.</text>
</comment>
<sequence length="80" mass="8633">MATFRWPSGWDPLAGLRIIQRELERLSGRGLMGEGRGIGGGVYPPVNVLNGPDDIVVECEVAGVKREDIDLSITGETLII</sequence>
<dbReference type="SUPFAM" id="SSF49764">
    <property type="entry name" value="HSP20-like chaperones"/>
    <property type="match status" value="1"/>
</dbReference>
<dbReference type="EMBL" id="LAZR01032658">
    <property type="protein sequence ID" value="KKL50286.1"/>
    <property type="molecule type" value="Genomic_DNA"/>
</dbReference>
<dbReference type="CDD" id="cd06464">
    <property type="entry name" value="ACD_sHsps-like"/>
    <property type="match status" value="1"/>
</dbReference>
<gene>
    <name evidence="1" type="ORF">LCGC14_2307000</name>
</gene>
<organism evidence="1">
    <name type="scientific">marine sediment metagenome</name>
    <dbReference type="NCBI Taxonomy" id="412755"/>
    <lineage>
        <taxon>unclassified sequences</taxon>
        <taxon>metagenomes</taxon>
        <taxon>ecological metagenomes</taxon>
    </lineage>
</organism>
<dbReference type="InterPro" id="IPR008978">
    <property type="entry name" value="HSP20-like_chaperone"/>
</dbReference>
<reference evidence="1" key="1">
    <citation type="journal article" date="2015" name="Nature">
        <title>Complex archaea that bridge the gap between prokaryotes and eukaryotes.</title>
        <authorList>
            <person name="Spang A."/>
            <person name="Saw J.H."/>
            <person name="Jorgensen S.L."/>
            <person name="Zaremba-Niedzwiedzka K."/>
            <person name="Martijn J."/>
            <person name="Lind A.E."/>
            <person name="van Eijk R."/>
            <person name="Schleper C."/>
            <person name="Guy L."/>
            <person name="Ettema T.J."/>
        </authorList>
    </citation>
    <scope>NUCLEOTIDE SEQUENCE</scope>
</reference>
<dbReference type="Gene3D" id="2.60.40.790">
    <property type="match status" value="1"/>
</dbReference>
<dbReference type="AlphaFoldDB" id="A0A0F9D9B3"/>
<evidence type="ECO:0008006" key="2">
    <source>
        <dbReference type="Google" id="ProtNLM"/>
    </source>
</evidence>
<protein>
    <recommendedName>
        <fullName evidence="2">SHSP domain-containing protein</fullName>
    </recommendedName>
</protein>
<accession>A0A0F9D9B3</accession>